<dbReference type="InterPro" id="IPR010424">
    <property type="entry name" value="EutQ"/>
</dbReference>
<evidence type="ECO:0000313" key="2">
    <source>
        <dbReference type="Proteomes" id="UP000076603"/>
    </source>
</evidence>
<organism evidence="1 2">
    <name type="scientific">Clostridium magnum DSM 2767</name>
    <dbReference type="NCBI Taxonomy" id="1121326"/>
    <lineage>
        <taxon>Bacteria</taxon>
        <taxon>Bacillati</taxon>
        <taxon>Bacillota</taxon>
        <taxon>Clostridia</taxon>
        <taxon>Eubacteriales</taxon>
        <taxon>Clostridiaceae</taxon>
        <taxon>Clostridium</taxon>
    </lineage>
</organism>
<name>A0A162S7R1_9CLOT</name>
<protein>
    <submittedName>
        <fullName evidence="1">Ethanolamine utilization protein EutQ</fullName>
    </submittedName>
</protein>
<comment type="caution">
    <text evidence="1">The sequence shown here is derived from an EMBL/GenBank/DDBJ whole genome shotgun (WGS) entry which is preliminary data.</text>
</comment>
<dbReference type="PANTHER" id="PTHR36169">
    <property type="entry name" value="ETHANOLAMINE UTILIZATION PROTEIN EUTQ"/>
    <property type="match status" value="1"/>
</dbReference>
<accession>A0A162S7R1</accession>
<dbReference type="SUPFAM" id="SSF51182">
    <property type="entry name" value="RmlC-like cupins"/>
    <property type="match status" value="1"/>
</dbReference>
<dbReference type="PANTHER" id="PTHR36169:SF1">
    <property type="entry name" value="ACETATE KINASE EUTQ"/>
    <property type="match status" value="1"/>
</dbReference>
<dbReference type="STRING" id="1121326.CLMAG_37940"/>
<evidence type="ECO:0000313" key="1">
    <source>
        <dbReference type="EMBL" id="KZL90883.1"/>
    </source>
</evidence>
<reference evidence="1 2" key="1">
    <citation type="submission" date="2016-04" db="EMBL/GenBank/DDBJ databases">
        <title>Genome sequence of Clostridium magnum DSM 2767.</title>
        <authorList>
            <person name="Poehlein A."/>
            <person name="Uhlig R."/>
            <person name="Fischer R."/>
            <person name="Bahl H."/>
            <person name="Daniel R."/>
        </authorList>
    </citation>
    <scope>NUCLEOTIDE SEQUENCE [LARGE SCALE GENOMIC DNA]</scope>
    <source>
        <strain evidence="1 2">DSM 2767</strain>
    </source>
</reference>
<dbReference type="Pfam" id="PF06249">
    <property type="entry name" value="EutQ"/>
    <property type="match status" value="1"/>
</dbReference>
<proteinExistence type="predicted"/>
<dbReference type="Gene3D" id="2.60.120.10">
    <property type="entry name" value="Jelly Rolls"/>
    <property type="match status" value="1"/>
</dbReference>
<dbReference type="OrthoDB" id="3828611at2"/>
<dbReference type="EMBL" id="LWAE01000004">
    <property type="protein sequence ID" value="KZL90883.1"/>
    <property type="molecule type" value="Genomic_DNA"/>
</dbReference>
<sequence length="230" mass="25666">MKKLICAKDVEALILNGEKVFYIDGSEIITPSAQDLAKNNGIVFTTKAPEVKVQQPEAKKSLPEAKRPLNVEDMDCDQLLNLFRAMMDKGLLQQMIECLNAKKLPYEADTDASGLKVVRGSSVKMDVFDTGNPDNKVYYQELVSKEESKMSAGFLVIENSKFDWELTYEEIDYVIEGTLTVEINGKTYTAHAGDVLFVPSGTKVVWGSPDKARVFYTTYPANWADLLSDD</sequence>
<dbReference type="InterPro" id="IPR014710">
    <property type="entry name" value="RmlC-like_jellyroll"/>
</dbReference>
<dbReference type="RefSeq" id="WP_066625802.1">
    <property type="nucleotide sequence ID" value="NZ_FQXL01000013.1"/>
</dbReference>
<gene>
    <name evidence="1" type="primary">eutQ</name>
    <name evidence="1" type="ORF">CLMAG_37940</name>
</gene>
<dbReference type="InterPro" id="IPR011051">
    <property type="entry name" value="RmlC_Cupin_sf"/>
</dbReference>
<dbReference type="CDD" id="cd02228">
    <property type="entry name" value="cupin_EutQ"/>
    <property type="match status" value="1"/>
</dbReference>
<dbReference type="AlphaFoldDB" id="A0A162S7R1"/>
<dbReference type="PATRIC" id="fig|1121326.3.peg.3838"/>
<dbReference type="Proteomes" id="UP000076603">
    <property type="component" value="Unassembled WGS sequence"/>
</dbReference>
<keyword evidence="2" id="KW-1185">Reference proteome</keyword>